<dbReference type="RefSeq" id="WP_184217266.1">
    <property type="nucleotide sequence ID" value="NZ_JACHIP010000003.1"/>
</dbReference>
<evidence type="ECO:0000256" key="1">
    <source>
        <dbReference type="SAM" id="Phobius"/>
    </source>
</evidence>
<keyword evidence="1" id="KW-1133">Transmembrane helix</keyword>
<keyword evidence="1" id="KW-0812">Transmembrane</keyword>
<sequence>MTNPANVLRVLTAHFFRRFFDSDTVRVEGETLTTVVRALAATAAPGLITAFFLENHYPRRPAWGAIEDQYFFVLYSFAVMGVVAIFQWEMLFPDRLDFLVLSSLPIKSWQLLTSKVIALVGFFWLFLFACNILGALVLPVVTSGDFAFPDRFVAGELALPAATIGDVFRQAYAQVIAAALAGTFAAAFFLALSGILLCILNTALFRLISPFVQMFSVAILILCFLFYGKLGDALPLVLSTPIGWARWMPPLWFLGVYEDILHGSSGPPFAHPMAQYGLRATGMALVVATLTYPIAWVRMRRLAVEGISSGLSRHAWWLRCLIRLGSRRTGEIAILAFIWQTLTRSNRYQVYLAMYGGVGVSLAAACAVDFSTDGSRFLPIVSERGLHATLPLLLFWMISGLRIAFALPLNLSAGWIFRITGVSIRECADAARRWVFLCACAILLLVMLVLTAEEWGFKLLLVQAIVGLSLCSLLTDAFFLGEPSVPFNRARMPGKTNLPLLLTLYLGFFPLFVYGVIALEIHMEKHVGRLLLVSSVALGFNRLARKIEDRPEEIEEEMEGYEGEFQLLGLN</sequence>
<evidence type="ECO:0000313" key="2">
    <source>
        <dbReference type="EMBL" id="MBB5058034.1"/>
    </source>
</evidence>
<feature type="transmembrane region" description="Helical" evidence="1">
    <location>
        <begin position="70"/>
        <end position="88"/>
    </location>
</feature>
<feature type="transmembrane region" description="Helical" evidence="1">
    <location>
        <begin position="350"/>
        <end position="370"/>
    </location>
</feature>
<dbReference type="AlphaFoldDB" id="A0A7W7ZEB3"/>
<feature type="transmembrane region" description="Helical" evidence="1">
    <location>
        <begin position="390"/>
        <end position="413"/>
    </location>
</feature>
<comment type="caution">
    <text evidence="2">The sequence shown here is derived from an EMBL/GenBank/DDBJ whole genome shotgun (WGS) entry which is preliminary data.</text>
</comment>
<dbReference type="Proteomes" id="UP000540989">
    <property type="component" value="Unassembled WGS sequence"/>
</dbReference>
<evidence type="ECO:0008006" key="4">
    <source>
        <dbReference type="Google" id="ProtNLM"/>
    </source>
</evidence>
<feature type="transmembrane region" description="Helical" evidence="1">
    <location>
        <begin position="500"/>
        <end position="521"/>
    </location>
</feature>
<keyword evidence="1" id="KW-0472">Membrane</keyword>
<accession>A0A7W7ZEB3</accession>
<organism evidence="2 3">
    <name type="scientific">Granulicella aggregans</name>
    <dbReference type="NCBI Taxonomy" id="474949"/>
    <lineage>
        <taxon>Bacteria</taxon>
        <taxon>Pseudomonadati</taxon>
        <taxon>Acidobacteriota</taxon>
        <taxon>Terriglobia</taxon>
        <taxon>Terriglobales</taxon>
        <taxon>Acidobacteriaceae</taxon>
        <taxon>Granulicella</taxon>
    </lineage>
</organism>
<feature type="transmembrane region" description="Helical" evidence="1">
    <location>
        <begin position="276"/>
        <end position="297"/>
    </location>
</feature>
<feature type="transmembrane region" description="Helical" evidence="1">
    <location>
        <begin position="116"/>
        <end position="141"/>
    </location>
</feature>
<proteinExistence type="predicted"/>
<feature type="transmembrane region" description="Helical" evidence="1">
    <location>
        <begin position="458"/>
        <end position="479"/>
    </location>
</feature>
<gene>
    <name evidence="2" type="ORF">HDF16_002740</name>
</gene>
<feature type="transmembrane region" description="Helical" evidence="1">
    <location>
        <begin position="434"/>
        <end position="452"/>
    </location>
</feature>
<name>A0A7W7ZEB3_9BACT</name>
<feature type="transmembrane region" description="Helical" evidence="1">
    <location>
        <begin position="175"/>
        <end position="200"/>
    </location>
</feature>
<evidence type="ECO:0000313" key="3">
    <source>
        <dbReference type="Proteomes" id="UP000540989"/>
    </source>
</evidence>
<dbReference type="EMBL" id="JACHIP010000003">
    <property type="protein sequence ID" value="MBB5058034.1"/>
    <property type="molecule type" value="Genomic_DNA"/>
</dbReference>
<keyword evidence="3" id="KW-1185">Reference proteome</keyword>
<feature type="transmembrane region" description="Helical" evidence="1">
    <location>
        <begin position="207"/>
        <end position="227"/>
    </location>
</feature>
<reference evidence="2 3" key="1">
    <citation type="submission" date="2020-08" db="EMBL/GenBank/DDBJ databases">
        <title>Genomic Encyclopedia of Type Strains, Phase IV (KMG-V): Genome sequencing to study the core and pangenomes of soil and plant-associated prokaryotes.</title>
        <authorList>
            <person name="Whitman W."/>
        </authorList>
    </citation>
    <scope>NUCLEOTIDE SEQUENCE [LARGE SCALE GENOMIC DNA]</scope>
    <source>
        <strain evidence="2 3">M8UP14</strain>
    </source>
</reference>
<protein>
    <recommendedName>
        <fullName evidence="4">ABC-2 type transport system permease protein</fullName>
    </recommendedName>
</protein>